<dbReference type="Proteomes" id="UP000198460">
    <property type="component" value="Unassembled WGS sequence"/>
</dbReference>
<dbReference type="AlphaFoldDB" id="A0A238H6V2"/>
<gene>
    <name evidence="2" type="ORF">BSIN_4035</name>
</gene>
<keyword evidence="1" id="KW-0812">Transmembrane</keyword>
<evidence type="ECO:0000313" key="3">
    <source>
        <dbReference type="Proteomes" id="UP000198460"/>
    </source>
</evidence>
<proteinExistence type="predicted"/>
<protein>
    <submittedName>
        <fullName evidence="2">Uncharacterized protein</fullName>
    </submittedName>
</protein>
<feature type="transmembrane region" description="Helical" evidence="1">
    <location>
        <begin position="6"/>
        <end position="25"/>
    </location>
</feature>
<accession>A0A238H6V2</accession>
<organism evidence="2 3">
    <name type="scientific">Burkholderia singularis</name>
    <dbReference type="NCBI Taxonomy" id="1503053"/>
    <lineage>
        <taxon>Bacteria</taxon>
        <taxon>Pseudomonadati</taxon>
        <taxon>Pseudomonadota</taxon>
        <taxon>Betaproteobacteria</taxon>
        <taxon>Burkholderiales</taxon>
        <taxon>Burkholderiaceae</taxon>
        <taxon>Burkholderia</taxon>
        <taxon>pseudomallei group</taxon>
    </lineage>
</organism>
<keyword evidence="1" id="KW-1133">Transmembrane helix</keyword>
<reference evidence="2 3" key="1">
    <citation type="submission" date="2017-04" db="EMBL/GenBank/DDBJ databases">
        <authorList>
            <person name="Afonso C.L."/>
            <person name="Miller P.J."/>
            <person name="Scott M.A."/>
            <person name="Spackman E."/>
            <person name="Goraichik I."/>
            <person name="Dimitrov K.M."/>
            <person name="Suarez D.L."/>
            <person name="Swayne D.E."/>
        </authorList>
    </citation>
    <scope>NUCLEOTIDE SEQUENCE [LARGE SCALE GENOMIC DNA]</scope>
    <source>
        <strain evidence="2">LMG 28154</strain>
    </source>
</reference>
<evidence type="ECO:0000313" key="2">
    <source>
        <dbReference type="EMBL" id="SMG01049.1"/>
    </source>
</evidence>
<keyword evidence="1" id="KW-0472">Membrane</keyword>
<feature type="transmembrane region" description="Helical" evidence="1">
    <location>
        <begin position="37"/>
        <end position="56"/>
    </location>
</feature>
<name>A0A238H6V2_9BURK</name>
<feature type="transmembrane region" description="Helical" evidence="1">
    <location>
        <begin position="76"/>
        <end position="101"/>
    </location>
</feature>
<dbReference type="RefSeq" id="WP_089341035.1">
    <property type="nucleotide sequence ID" value="NZ_FXAN01000066.1"/>
</dbReference>
<dbReference type="EMBL" id="FXAN01000066">
    <property type="protein sequence ID" value="SMG01049.1"/>
    <property type="molecule type" value="Genomic_DNA"/>
</dbReference>
<sequence length="121" mass="13194">MTKNTIASVTLIGVTALEGAAFVAWKGFGIDAAGNVLMFWLSFISVIGILLLAALPRDFGPQSDVPKSAFRRSVESISTIAMIAALAWYGHFVMAGFYVLGQAEFVWYRSRLDACREREVA</sequence>
<evidence type="ECO:0000256" key="1">
    <source>
        <dbReference type="SAM" id="Phobius"/>
    </source>
</evidence>